<dbReference type="Proteomes" id="UP000271974">
    <property type="component" value="Unassembled WGS sequence"/>
</dbReference>
<dbReference type="EMBL" id="RQTK01000188">
    <property type="protein sequence ID" value="RUS84935.1"/>
    <property type="molecule type" value="Genomic_DNA"/>
</dbReference>
<accession>A0A433TTP3</accession>
<reference evidence="1 2" key="1">
    <citation type="submission" date="2019-01" db="EMBL/GenBank/DDBJ databases">
        <title>A draft genome assembly of the solar-powered sea slug Elysia chlorotica.</title>
        <authorList>
            <person name="Cai H."/>
            <person name="Li Q."/>
            <person name="Fang X."/>
            <person name="Li J."/>
            <person name="Curtis N.E."/>
            <person name="Altenburger A."/>
            <person name="Shibata T."/>
            <person name="Feng M."/>
            <person name="Maeda T."/>
            <person name="Schwartz J.A."/>
            <person name="Shigenobu S."/>
            <person name="Lundholm N."/>
            <person name="Nishiyama T."/>
            <person name="Yang H."/>
            <person name="Hasebe M."/>
            <person name="Li S."/>
            <person name="Pierce S.K."/>
            <person name="Wang J."/>
        </authorList>
    </citation>
    <scope>NUCLEOTIDE SEQUENCE [LARGE SCALE GENOMIC DNA]</scope>
    <source>
        <strain evidence="1">EC2010</strain>
        <tissue evidence="1">Whole organism of an adult</tissue>
    </source>
</reference>
<organism evidence="1 2">
    <name type="scientific">Elysia chlorotica</name>
    <name type="common">Eastern emerald elysia</name>
    <name type="synonym">Sea slug</name>
    <dbReference type="NCBI Taxonomy" id="188477"/>
    <lineage>
        <taxon>Eukaryota</taxon>
        <taxon>Metazoa</taxon>
        <taxon>Spiralia</taxon>
        <taxon>Lophotrochozoa</taxon>
        <taxon>Mollusca</taxon>
        <taxon>Gastropoda</taxon>
        <taxon>Heterobranchia</taxon>
        <taxon>Euthyneura</taxon>
        <taxon>Panpulmonata</taxon>
        <taxon>Sacoglossa</taxon>
        <taxon>Placobranchoidea</taxon>
        <taxon>Plakobranchidae</taxon>
        <taxon>Elysia</taxon>
    </lineage>
</organism>
<evidence type="ECO:0000313" key="2">
    <source>
        <dbReference type="Proteomes" id="UP000271974"/>
    </source>
</evidence>
<proteinExistence type="predicted"/>
<sequence>MEPSLSIQTVPTLNLFKKPCPDGAGVPSRSSKRKAVDVSTLLDITAKTSWSPFLVISDVEKKVTKLSVFALSKALNGLVGEAKSATELRPAELLLGCSSQAQAKRLGMVETFVNVPVTVKAHLSLNRSKGVVRSPDLETTCEERMVAELDGVTHAKRIFVLKRGRFRTAKANHAAWSADVPAPTKCNNFAAVGQQTRGKDPHLLAQYRSPGAFDRPQVRDHNA</sequence>
<keyword evidence="2" id="KW-1185">Reference proteome</keyword>
<dbReference type="OrthoDB" id="6159574at2759"/>
<protein>
    <submittedName>
        <fullName evidence="1">Uncharacterized protein</fullName>
    </submittedName>
</protein>
<name>A0A433TTP3_ELYCH</name>
<gene>
    <name evidence="1" type="ORF">EGW08_007297</name>
</gene>
<dbReference type="AlphaFoldDB" id="A0A433TTP3"/>
<evidence type="ECO:0000313" key="1">
    <source>
        <dbReference type="EMBL" id="RUS84935.1"/>
    </source>
</evidence>
<comment type="caution">
    <text evidence="1">The sequence shown here is derived from an EMBL/GenBank/DDBJ whole genome shotgun (WGS) entry which is preliminary data.</text>
</comment>